<dbReference type="CDD" id="cd01285">
    <property type="entry name" value="nucleoside_deaminase"/>
    <property type="match status" value="1"/>
</dbReference>
<accession>A0A0S7BWJ1</accession>
<feature type="domain" description="CMP/dCMP-type deaminase" evidence="3">
    <location>
        <begin position="5"/>
        <end position="130"/>
    </location>
</feature>
<evidence type="ECO:0000256" key="2">
    <source>
        <dbReference type="ARBA" id="ARBA00022833"/>
    </source>
</evidence>
<dbReference type="RefSeq" id="WP_062281191.1">
    <property type="nucleotide sequence ID" value="NZ_DF968181.1"/>
</dbReference>
<sequence length="161" mass="17960">MEDRKKIESFMKLAIQVAKETMKQNPGGPFGAVITNPEGKVIAATGNRVLEMHDPTAHAEMNAIRIASESLGTHDLSGCTLYATGYPCPMCLSAIIWANIKTVYFGCSPEDAETYGFRGGFIYRYIRGEERDPGLLQMMELDREGCLELFQIYAENNKMLH</sequence>
<dbReference type="InterPro" id="IPR002125">
    <property type="entry name" value="CMP_dCMP_dom"/>
</dbReference>
<dbReference type="PROSITE" id="PS51747">
    <property type="entry name" value="CYT_DCMP_DEAMINASES_2"/>
    <property type="match status" value="1"/>
</dbReference>
<dbReference type="Pfam" id="PF00383">
    <property type="entry name" value="dCMP_cyt_deam_1"/>
    <property type="match status" value="1"/>
</dbReference>
<evidence type="ECO:0000259" key="3">
    <source>
        <dbReference type="PROSITE" id="PS51747"/>
    </source>
</evidence>
<dbReference type="SUPFAM" id="SSF53927">
    <property type="entry name" value="Cytidine deaminase-like"/>
    <property type="match status" value="1"/>
</dbReference>
<dbReference type="GO" id="GO:0008270">
    <property type="term" value="F:zinc ion binding"/>
    <property type="evidence" value="ECO:0007669"/>
    <property type="project" value="InterPro"/>
</dbReference>
<evidence type="ECO:0000313" key="4">
    <source>
        <dbReference type="EMBL" id="GAP40952.1"/>
    </source>
</evidence>
<reference evidence="4" key="1">
    <citation type="journal article" date="2015" name="Genome Announc.">
        <title>Draft Genome Sequence of Anaerolineae Strain TC1, a Novel Isolate from a Methanogenic Wastewater Treatment System.</title>
        <authorList>
            <person name="Matsuura N."/>
            <person name="Tourlousse D.M."/>
            <person name="Sun L."/>
            <person name="Toyonaga M."/>
            <person name="Kuroda K."/>
            <person name="Ohashi A."/>
            <person name="Cruz R."/>
            <person name="Yamaguchi T."/>
            <person name="Sekiguchi Y."/>
        </authorList>
    </citation>
    <scope>NUCLEOTIDE SEQUENCE [LARGE SCALE GENOMIC DNA]</scope>
    <source>
        <strain evidence="4">TC1</strain>
    </source>
</reference>
<dbReference type="PROSITE" id="PS00903">
    <property type="entry name" value="CYT_DCMP_DEAMINASES_1"/>
    <property type="match status" value="1"/>
</dbReference>
<proteinExistence type="predicted"/>
<dbReference type="InterPro" id="IPR016193">
    <property type="entry name" value="Cytidine_deaminase-like"/>
</dbReference>
<dbReference type="PANTHER" id="PTHR11079">
    <property type="entry name" value="CYTOSINE DEAMINASE FAMILY MEMBER"/>
    <property type="match status" value="1"/>
</dbReference>
<protein>
    <submittedName>
        <fullName evidence="4">tRNA(Arg) A34 adenosine deaminase TadA</fullName>
    </submittedName>
</protein>
<dbReference type="STRING" id="1678840.ATC1_13934"/>
<dbReference type="Gene3D" id="3.40.140.10">
    <property type="entry name" value="Cytidine Deaminase, domain 2"/>
    <property type="match status" value="1"/>
</dbReference>
<dbReference type="GO" id="GO:0047974">
    <property type="term" value="F:guanosine deaminase activity"/>
    <property type="evidence" value="ECO:0007669"/>
    <property type="project" value="TreeGrafter"/>
</dbReference>
<evidence type="ECO:0000313" key="5">
    <source>
        <dbReference type="Proteomes" id="UP000053370"/>
    </source>
</evidence>
<dbReference type="PANTHER" id="PTHR11079:SF161">
    <property type="entry name" value="CMP_DCMP-TYPE DEAMINASE DOMAIN-CONTAINING PROTEIN"/>
    <property type="match status" value="1"/>
</dbReference>
<keyword evidence="2" id="KW-0862">Zinc</keyword>
<dbReference type="Proteomes" id="UP000053370">
    <property type="component" value="Unassembled WGS sequence"/>
</dbReference>
<dbReference type="PATRIC" id="fig|1678840.3.peg.2322"/>
<dbReference type="EMBL" id="DF968181">
    <property type="protein sequence ID" value="GAP40952.1"/>
    <property type="molecule type" value="Genomic_DNA"/>
</dbReference>
<dbReference type="GO" id="GO:0006152">
    <property type="term" value="P:purine nucleoside catabolic process"/>
    <property type="evidence" value="ECO:0007669"/>
    <property type="project" value="TreeGrafter"/>
</dbReference>
<keyword evidence="5" id="KW-1185">Reference proteome</keyword>
<organism evidence="4">
    <name type="scientific">Flexilinea flocculi</name>
    <dbReference type="NCBI Taxonomy" id="1678840"/>
    <lineage>
        <taxon>Bacteria</taxon>
        <taxon>Bacillati</taxon>
        <taxon>Chloroflexota</taxon>
        <taxon>Anaerolineae</taxon>
        <taxon>Anaerolineales</taxon>
        <taxon>Anaerolineaceae</taxon>
        <taxon>Flexilinea</taxon>
    </lineage>
</organism>
<dbReference type="OrthoDB" id="9802676at2"/>
<dbReference type="AlphaFoldDB" id="A0A0S7BWJ1"/>
<keyword evidence="1" id="KW-0479">Metal-binding</keyword>
<evidence type="ECO:0000256" key="1">
    <source>
        <dbReference type="ARBA" id="ARBA00022723"/>
    </source>
</evidence>
<dbReference type="InterPro" id="IPR016192">
    <property type="entry name" value="APOBEC/CMP_deaminase_Zn-bd"/>
</dbReference>
<name>A0A0S7BWJ1_9CHLR</name>
<gene>
    <name evidence="4" type="ORF">ATC1_13934</name>
</gene>